<dbReference type="Pfam" id="PF12146">
    <property type="entry name" value="Hydrolase_4"/>
    <property type="match status" value="1"/>
</dbReference>
<dbReference type="GO" id="GO:0016787">
    <property type="term" value="F:hydrolase activity"/>
    <property type="evidence" value="ECO:0007669"/>
    <property type="project" value="UniProtKB-KW"/>
</dbReference>
<dbReference type="Proteomes" id="UP000245926">
    <property type="component" value="Chromosome"/>
</dbReference>
<organism evidence="2 3">
    <name type="scientific">Methylobacterium durans</name>
    <dbReference type="NCBI Taxonomy" id="2202825"/>
    <lineage>
        <taxon>Bacteria</taxon>
        <taxon>Pseudomonadati</taxon>
        <taxon>Pseudomonadota</taxon>
        <taxon>Alphaproteobacteria</taxon>
        <taxon>Hyphomicrobiales</taxon>
        <taxon>Methylobacteriaceae</taxon>
        <taxon>Methylobacterium</taxon>
    </lineage>
</organism>
<dbReference type="PANTHER" id="PTHR12277">
    <property type="entry name" value="ALPHA/BETA HYDROLASE DOMAIN-CONTAINING PROTEIN"/>
    <property type="match status" value="1"/>
</dbReference>
<evidence type="ECO:0000313" key="2">
    <source>
        <dbReference type="EMBL" id="AWN42046.1"/>
    </source>
</evidence>
<evidence type="ECO:0000259" key="1">
    <source>
        <dbReference type="Pfam" id="PF12146"/>
    </source>
</evidence>
<dbReference type="KEGG" id="mets:DK389_18020"/>
<proteinExistence type="predicted"/>
<dbReference type="AlphaFoldDB" id="A0A2U8W9P3"/>
<protein>
    <submittedName>
        <fullName evidence="2">Alpha/beta hydrolase</fullName>
    </submittedName>
</protein>
<dbReference type="SUPFAM" id="SSF53474">
    <property type="entry name" value="alpha/beta-Hydrolases"/>
    <property type="match status" value="1"/>
</dbReference>
<keyword evidence="3" id="KW-1185">Reference proteome</keyword>
<name>A0A2U8W9P3_9HYPH</name>
<reference evidence="3" key="1">
    <citation type="submission" date="2018-05" db="EMBL/GenBank/DDBJ databases">
        <title>Complete Genome Sequence of Methylobacterium sp. 17SD2-17.</title>
        <authorList>
            <person name="Srinivasan S."/>
        </authorList>
    </citation>
    <scope>NUCLEOTIDE SEQUENCE [LARGE SCALE GENOMIC DNA]</scope>
    <source>
        <strain evidence="3">17SD2-17</strain>
    </source>
</reference>
<evidence type="ECO:0000313" key="3">
    <source>
        <dbReference type="Proteomes" id="UP000245926"/>
    </source>
</evidence>
<dbReference type="PANTHER" id="PTHR12277:SF81">
    <property type="entry name" value="PROTEIN ABHD13"/>
    <property type="match status" value="1"/>
</dbReference>
<dbReference type="OrthoDB" id="9798884at2"/>
<dbReference type="InterPro" id="IPR029058">
    <property type="entry name" value="AB_hydrolase_fold"/>
</dbReference>
<gene>
    <name evidence="2" type="ORF">DK389_18020</name>
</gene>
<dbReference type="Gene3D" id="3.40.50.1820">
    <property type="entry name" value="alpha/beta hydrolase"/>
    <property type="match status" value="1"/>
</dbReference>
<keyword evidence="2" id="KW-0378">Hydrolase</keyword>
<dbReference type="EMBL" id="CP029550">
    <property type="protein sequence ID" value="AWN42046.1"/>
    <property type="molecule type" value="Genomic_DNA"/>
</dbReference>
<dbReference type="InterPro" id="IPR022742">
    <property type="entry name" value="Hydrolase_4"/>
</dbReference>
<feature type="domain" description="Serine aminopeptidase S33" evidence="1">
    <location>
        <begin position="75"/>
        <end position="183"/>
    </location>
</feature>
<accession>A0A2U8W9P3</accession>
<sequence length="277" mass="29180">MRILSLILAAAAGLYVLAIGLLAFFQRTLIYPGAFTAPRALASVEPPAGAQTVRVATADGETLHGLWRPPRPGCGVVLTFHGNGSRPEPHAERFSADAWARNGWGVLAIAYRGYPGSTGSPSEDGLIADGEAAYREISRRAPGAPVLLHGHSLGTAIVAALARTHTAIGLYLEAPFDSMSAMVRLRFPLAPPWLLRDTYPNDERLAGATMPVFIVHGLSDPVIPIANGRSLATAIGPAVRFEAVPGDHVSILGSRDAEAEALFRDRIGAACRSVPAE</sequence>